<gene>
    <name evidence="1" type="ORF">J2S08_004357</name>
</gene>
<protein>
    <recommendedName>
        <fullName evidence="3">YugN-like family protein</fullName>
    </recommendedName>
</protein>
<proteinExistence type="predicted"/>
<reference evidence="1 2" key="1">
    <citation type="submission" date="2023-07" db="EMBL/GenBank/DDBJ databases">
        <title>Genomic Encyclopedia of Type Strains, Phase IV (KMG-IV): sequencing the most valuable type-strain genomes for metagenomic binning, comparative biology and taxonomic classification.</title>
        <authorList>
            <person name="Goeker M."/>
        </authorList>
    </citation>
    <scope>NUCLEOTIDE SEQUENCE [LARGE SCALE GENOMIC DNA]</scope>
    <source>
        <strain evidence="1 2">DSM 23837</strain>
    </source>
</reference>
<accession>A0ABT9WYZ7</accession>
<dbReference type="EMBL" id="JAUSTT010000045">
    <property type="protein sequence ID" value="MDQ0178452.1"/>
    <property type="molecule type" value="Genomic_DNA"/>
</dbReference>
<dbReference type="Proteomes" id="UP001223586">
    <property type="component" value="Unassembled WGS sequence"/>
</dbReference>
<organism evidence="1 2">
    <name type="scientific">Bacillus chungangensis</name>
    <dbReference type="NCBI Taxonomy" id="587633"/>
    <lineage>
        <taxon>Bacteria</taxon>
        <taxon>Bacillati</taxon>
        <taxon>Bacillota</taxon>
        <taxon>Bacilli</taxon>
        <taxon>Bacillales</taxon>
        <taxon>Bacillaceae</taxon>
        <taxon>Bacillus</taxon>
    </lineage>
</organism>
<evidence type="ECO:0000313" key="2">
    <source>
        <dbReference type="Proteomes" id="UP001223586"/>
    </source>
</evidence>
<comment type="caution">
    <text evidence="1">The sequence shown here is derived from an EMBL/GenBank/DDBJ whole genome shotgun (WGS) entry which is preliminary data.</text>
</comment>
<dbReference type="Gene3D" id="3.30.310.100">
    <property type="entry name" value="YugN-like"/>
    <property type="match status" value="1"/>
</dbReference>
<dbReference type="InterPro" id="IPR036491">
    <property type="entry name" value="YugN-like_sf"/>
</dbReference>
<sequence length="136" mass="15056">MIQIDSSLEGKEFALFELERLLKPKGFVIGGNWDYDHGAFDYKMANDEGYQFLRIPFTAVSGQLDVKGTTVKIGKPYVLHHVYQGGIAPTAQVSNATAGINQFQEPQDKDGSVAQQYIELGTELVREVENTLLTTS</sequence>
<name>A0ABT9WYZ7_9BACI</name>
<dbReference type="InterPro" id="IPR014967">
    <property type="entry name" value="Uncharacterised_YugN-like"/>
</dbReference>
<dbReference type="RefSeq" id="WP_307233286.1">
    <property type="nucleotide sequence ID" value="NZ_JAUSTT010000045.1"/>
</dbReference>
<keyword evidence="2" id="KW-1185">Reference proteome</keyword>
<dbReference type="Pfam" id="PF08868">
    <property type="entry name" value="YugN"/>
    <property type="match status" value="1"/>
</dbReference>
<dbReference type="SUPFAM" id="SSF160755">
    <property type="entry name" value="YugN-like"/>
    <property type="match status" value="1"/>
</dbReference>
<evidence type="ECO:0008006" key="3">
    <source>
        <dbReference type="Google" id="ProtNLM"/>
    </source>
</evidence>
<evidence type="ECO:0000313" key="1">
    <source>
        <dbReference type="EMBL" id="MDQ0178452.1"/>
    </source>
</evidence>